<evidence type="ECO:0000313" key="2">
    <source>
        <dbReference type="Proteomes" id="UP000610746"/>
    </source>
</evidence>
<reference evidence="1" key="1">
    <citation type="submission" date="2020-05" db="EMBL/GenBank/DDBJ databases">
        <title>Genomic Encyclopedia of Type Strains, Phase IV (KMG-V): Genome sequencing to study the core and pangenomes of soil and plant-associated prokaryotes.</title>
        <authorList>
            <person name="Whitman W."/>
        </authorList>
    </citation>
    <scope>NUCLEOTIDE SEQUENCE</scope>
    <source>
        <strain evidence="1">16F</strain>
    </source>
</reference>
<gene>
    <name evidence="1" type="ORF">HNQ03_003157</name>
</gene>
<keyword evidence="2" id="KW-1185">Reference proteome</keyword>
<organism evidence="1 2">
    <name type="scientific">Frigoriflavimonas asaccharolytica</name>
    <dbReference type="NCBI Taxonomy" id="2735899"/>
    <lineage>
        <taxon>Bacteria</taxon>
        <taxon>Pseudomonadati</taxon>
        <taxon>Bacteroidota</taxon>
        <taxon>Flavobacteriia</taxon>
        <taxon>Flavobacteriales</taxon>
        <taxon>Weeksellaceae</taxon>
        <taxon>Frigoriflavimonas</taxon>
    </lineage>
</organism>
<comment type="caution">
    <text evidence="1">The sequence shown here is derived from an EMBL/GenBank/DDBJ whole genome shotgun (WGS) entry which is preliminary data.</text>
</comment>
<dbReference type="Proteomes" id="UP000610746">
    <property type="component" value="Unassembled WGS sequence"/>
</dbReference>
<dbReference type="RefSeq" id="WP_173780592.1">
    <property type="nucleotide sequence ID" value="NZ_JABSNO010000040.1"/>
</dbReference>
<accession>A0A8J8GDX9</accession>
<dbReference type="AlphaFoldDB" id="A0A8J8GDX9"/>
<sequence length="243" mass="28926">MIKKAETSKKVQFTDAIYHYETIISKKISENHIINKSFVREVKIFYLGKKEKNQLFRLLTLKFKFSDEDNSDVIFLKKLSYLWDDIEVMVNSENVIINIENLLKLRLRWLKTSNSLSLSHTGNAVEKYFVKISNLLENSDKVCEFLNSYKMFGLLFNGQYGGYDDYNIKKRMFSEQNIALTESLKIIKKEHKRELKTEILEKNLTEIENYNGIFFYENDHLIEAFVDYKMKDKQIKYSLLWIG</sequence>
<name>A0A8J8GDX9_9FLAO</name>
<evidence type="ECO:0000313" key="1">
    <source>
        <dbReference type="EMBL" id="NRS94057.1"/>
    </source>
</evidence>
<proteinExistence type="predicted"/>
<dbReference type="EMBL" id="JABSNO010000040">
    <property type="protein sequence ID" value="NRS94057.1"/>
    <property type="molecule type" value="Genomic_DNA"/>
</dbReference>
<protein>
    <submittedName>
        <fullName evidence="1">Uncharacterized protein</fullName>
    </submittedName>
</protein>